<name>A0A0S3EZB9_9SPHN</name>
<accession>A0A0S3EZB9</accession>
<dbReference type="Pfam" id="PF02597">
    <property type="entry name" value="ThiS"/>
    <property type="match status" value="1"/>
</dbReference>
<dbReference type="Proteomes" id="UP000056968">
    <property type="component" value="Chromosome"/>
</dbReference>
<reference evidence="1 2" key="1">
    <citation type="submission" date="2015-11" db="EMBL/GenBank/DDBJ databases">
        <title>A Two-component Flavoprotein Monooxygenase System MeaXY Responsible for para-Hydroxylation of 2-Methyl-6-ethylaniline and 2,6-Diethylaniline in Sphingobium baderi DE-13.</title>
        <authorList>
            <person name="Cheng M."/>
            <person name="Meng Q."/>
            <person name="Yang Y."/>
            <person name="Chu C."/>
            <person name="Yan X."/>
            <person name="He J."/>
            <person name="Li S."/>
        </authorList>
    </citation>
    <scope>NUCLEOTIDE SEQUENCE [LARGE SCALE GENOMIC DNA]</scope>
    <source>
        <strain evidence="1 2">DE-13</strain>
    </source>
</reference>
<dbReference type="CDD" id="cd00754">
    <property type="entry name" value="Ubl_MoaD"/>
    <property type="match status" value="1"/>
</dbReference>
<sequence>MATLTLVYFAWVREAIGLDEERIERPAPGKTIGDLVAALALRGGGYAEALSDASRLRAALDQRFVPFGDVIGEARELALFPPVTGG</sequence>
<dbReference type="InterPro" id="IPR003749">
    <property type="entry name" value="ThiS/MoaD-like"/>
</dbReference>
<protein>
    <submittedName>
        <fullName evidence="1">Molybdopterin synthase sulfur carrier subunit</fullName>
    </submittedName>
</protein>
<evidence type="ECO:0000313" key="1">
    <source>
        <dbReference type="EMBL" id="ALR20742.1"/>
    </source>
</evidence>
<dbReference type="InterPro" id="IPR016155">
    <property type="entry name" value="Mopterin_synth/thiamin_S_b"/>
</dbReference>
<dbReference type="Gene3D" id="3.10.20.30">
    <property type="match status" value="1"/>
</dbReference>
<dbReference type="EMBL" id="CP013264">
    <property type="protein sequence ID" value="ALR20742.1"/>
    <property type="molecule type" value="Genomic_DNA"/>
</dbReference>
<dbReference type="RefSeq" id="WP_062064645.1">
    <property type="nucleotide sequence ID" value="NZ_CP013264.1"/>
</dbReference>
<gene>
    <name evidence="1" type="ORF">ATN00_10985</name>
</gene>
<dbReference type="SUPFAM" id="SSF54285">
    <property type="entry name" value="MoaD/ThiS"/>
    <property type="match status" value="1"/>
</dbReference>
<dbReference type="STRING" id="1332080.ATN00_10985"/>
<dbReference type="KEGG" id="sbd:ATN00_10985"/>
<evidence type="ECO:0000313" key="2">
    <source>
        <dbReference type="Proteomes" id="UP000056968"/>
    </source>
</evidence>
<proteinExistence type="predicted"/>
<dbReference type="OrthoDB" id="9800712at2"/>
<keyword evidence="2" id="KW-1185">Reference proteome</keyword>
<organism evidence="1 2">
    <name type="scientific">Sphingobium baderi</name>
    <dbReference type="NCBI Taxonomy" id="1332080"/>
    <lineage>
        <taxon>Bacteria</taxon>
        <taxon>Pseudomonadati</taxon>
        <taxon>Pseudomonadota</taxon>
        <taxon>Alphaproteobacteria</taxon>
        <taxon>Sphingomonadales</taxon>
        <taxon>Sphingomonadaceae</taxon>
        <taxon>Sphingobium</taxon>
    </lineage>
</organism>
<dbReference type="InterPro" id="IPR012675">
    <property type="entry name" value="Beta-grasp_dom_sf"/>
</dbReference>
<dbReference type="AlphaFoldDB" id="A0A0S3EZB9"/>